<organism evidence="1 2">
    <name type="scientific">Linnemannia exigua</name>
    <dbReference type="NCBI Taxonomy" id="604196"/>
    <lineage>
        <taxon>Eukaryota</taxon>
        <taxon>Fungi</taxon>
        <taxon>Fungi incertae sedis</taxon>
        <taxon>Mucoromycota</taxon>
        <taxon>Mortierellomycotina</taxon>
        <taxon>Mortierellomycetes</taxon>
        <taxon>Mortierellales</taxon>
        <taxon>Mortierellaceae</taxon>
        <taxon>Linnemannia</taxon>
    </lineage>
</organism>
<evidence type="ECO:0000313" key="2">
    <source>
        <dbReference type="Proteomes" id="UP001194580"/>
    </source>
</evidence>
<dbReference type="EMBL" id="JAAAIL010000076">
    <property type="protein sequence ID" value="KAG0280237.1"/>
    <property type="molecule type" value="Genomic_DNA"/>
</dbReference>
<accession>A0AAD4HBC7</accession>
<sequence>MSITTTSHKPTHIAQIPEIIAFLGPHLAPPDLFNCVQVCQLWYEIFLPYLYNTLDDSKYSWPVIMSEYDSEETIGNNKDEQWIRAVFAKHGHLVRHFLVSWKVLIDCAYDARTFTRLHSITPTFIGTKLSKRQKLDWKQRLALTKDESTSSFVLRLSQGAQGRLLSPLFAGALTPKSSGNSTVQEQKQDWESMQKLLLLVAHNAGLQRLYLDLTLKNLASVQDLECFYKILSMVPGLTVLENNFLSLALNRVLESAPNLRTLAFAVDTNSNNLFLSKSHPQLRSMTADIFLESATFFTLLRHLPNLDRLSILGFNRQQDFCLDASKILDDTPSRLKVLRLSNQGYNMDQNIAKHVLPWLPNLIEFRIYQLTRTIAQALIRHCPMLEIFEAANEESLHEDYSIDPLETDIVSILLTGCSHLKVFDGIHHAIDAEKISVLPIVCHELTTFRCQIRGVPRLTPAENEAVLTSTATATSVPDPTVLKATLRKQEESRNMQIRVLNRLATLTNLRTLDLGFEYRDLDIFFGHGSMGPRKAAQPDYDFGSPFADTLELSLESGLDCLDTLTKLEVFGFESLDHRIGKAELAWMATHWPRLKLMRGVHEDKKFLRVKRPIDSYKEELRVFMQSLRGDVAHEAFDPFAR</sequence>
<dbReference type="AlphaFoldDB" id="A0AAD4HBC7"/>
<comment type="caution">
    <text evidence="1">The sequence shown here is derived from an EMBL/GenBank/DDBJ whole genome shotgun (WGS) entry which is preliminary data.</text>
</comment>
<protein>
    <recommendedName>
        <fullName evidence="3">F-box domain-containing protein</fullName>
    </recommendedName>
</protein>
<reference evidence="1" key="1">
    <citation type="journal article" date="2020" name="Fungal Divers.">
        <title>Resolving the Mortierellaceae phylogeny through synthesis of multi-gene phylogenetics and phylogenomics.</title>
        <authorList>
            <person name="Vandepol N."/>
            <person name="Liber J."/>
            <person name="Desiro A."/>
            <person name="Na H."/>
            <person name="Kennedy M."/>
            <person name="Barry K."/>
            <person name="Grigoriev I.V."/>
            <person name="Miller A.N."/>
            <person name="O'Donnell K."/>
            <person name="Stajich J.E."/>
            <person name="Bonito G."/>
        </authorList>
    </citation>
    <scope>NUCLEOTIDE SEQUENCE</scope>
    <source>
        <strain evidence="1">NRRL 28262</strain>
    </source>
</reference>
<proteinExistence type="predicted"/>
<keyword evidence="2" id="KW-1185">Reference proteome</keyword>
<gene>
    <name evidence="1" type="ORF">BGZ95_010836</name>
</gene>
<evidence type="ECO:0008006" key="3">
    <source>
        <dbReference type="Google" id="ProtNLM"/>
    </source>
</evidence>
<dbReference type="Proteomes" id="UP001194580">
    <property type="component" value="Unassembled WGS sequence"/>
</dbReference>
<dbReference type="Gene3D" id="3.80.10.10">
    <property type="entry name" value="Ribonuclease Inhibitor"/>
    <property type="match status" value="1"/>
</dbReference>
<evidence type="ECO:0000313" key="1">
    <source>
        <dbReference type="EMBL" id="KAG0280237.1"/>
    </source>
</evidence>
<name>A0AAD4HBC7_9FUNG</name>
<dbReference type="InterPro" id="IPR032675">
    <property type="entry name" value="LRR_dom_sf"/>
</dbReference>